<dbReference type="EMBL" id="SACS01000035">
    <property type="protein sequence ID" value="RVU31933.1"/>
    <property type="molecule type" value="Genomic_DNA"/>
</dbReference>
<evidence type="ECO:0000313" key="3">
    <source>
        <dbReference type="Proteomes" id="UP000283077"/>
    </source>
</evidence>
<keyword evidence="3" id="KW-1185">Reference proteome</keyword>
<dbReference type="Proteomes" id="UP000283077">
    <property type="component" value="Unassembled WGS sequence"/>
</dbReference>
<reference evidence="2 3" key="1">
    <citation type="submission" date="2019-01" db="EMBL/GenBank/DDBJ databases">
        <authorList>
            <person name="Chen W.-M."/>
        </authorList>
    </citation>
    <scope>NUCLEOTIDE SEQUENCE [LARGE SCALE GENOMIC DNA]</scope>
    <source>
        <strain evidence="2 3">KYPC3</strain>
    </source>
</reference>
<sequence length="383" mass="44332">MGKTLIEIAQQLKDANKKVQLIYAFNGTGKTRLSREFKQLVVPKADHDEEAVVPEFSRNKVLYYNAYTEDLFYWDNDLTEDVEYKLKIQPNSYTNWLLALLKDLGQDGNIVHYFQRYANDKLTPHFGADFDEVTFSLERGNDEHSPNIKLSKGEESNFIWSVFYTLLDQAVTILNVAEPGDRETRAFDQLEYVFIDDPVSSLDENHLIELAVNLASLIKLSPANLRFIVSTHSPLFYNVLFNELDLSKQGKKEGCYLLERFEDGSFDLNVKYGDSNRSFSYHLHLKQTIEQAIADNKVERFHFTLLRNLYEKTASFLGYSKWSELLPDDKQLYLSRIINFTSHNTLSSEAVAEPTQAEKAIVKLLLEHLKSNYGYWQQEQQNG</sequence>
<dbReference type="Pfam" id="PF13166">
    <property type="entry name" value="AAA_13"/>
    <property type="match status" value="1"/>
</dbReference>
<dbReference type="SUPFAM" id="SSF52540">
    <property type="entry name" value="P-loop containing nucleoside triphosphate hydrolases"/>
    <property type="match status" value="1"/>
</dbReference>
<protein>
    <submittedName>
        <fullName evidence="2">Anticodon nuclease</fullName>
    </submittedName>
</protein>
<evidence type="ECO:0000259" key="1">
    <source>
        <dbReference type="Pfam" id="PF13166"/>
    </source>
</evidence>
<feature type="domain" description="Protein CR006 P-loop" evidence="1">
    <location>
        <begin position="143"/>
        <end position="345"/>
    </location>
</feature>
<accession>A0A437QC35</accession>
<organism evidence="2 3">
    <name type="scientific">Rheinheimera riviphila</name>
    <dbReference type="NCBI Taxonomy" id="1834037"/>
    <lineage>
        <taxon>Bacteria</taxon>
        <taxon>Pseudomonadati</taxon>
        <taxon>Pseudomonadota</taxon>
        <taxon>Gammaproteobacteria</taxon>
        <taxon>Chromatiales</taxon>
        <taxon>Chromatiaceae</taxon>
        <taxon>Rheinheimera</taxon>
    </lineage>
</organism>
<gene>
    <name evidence="2" type="ORF">EOE67_19590</name>
</gene>
<dbReference type="AlphaFoldDB" id="A0A437QC35"/>
<comment type="caution">
    <text evidence="2">The sequence shown here is derived from an EMBL/GenBank/DDBJ whole genome shotgun (WGS) entry which is preliminary data.</text>
</comment>
<dbReference type="InterPro" id="IPR026866">
    <property type="entry name" value="CR006_AAA"/>
</dbReference>
<dbReference type="OrthoDB" id="9795565at2"/>
<name>A0A437QC35_9GAMM</name>
<dbReference type="InterPro" id="IPR027417">
    <property type="entry name" value="P-loop_NTPase"/>
</dbReference>
<evidence type="ECO:0000313" key="2">
    <source>
        <dbReference type="EMBL" id="RVU31933.1"/>
    </source>
</evidence>
<dbReference type="RefSeq" id="WP_127701162.1">
    <property type="nucleotide sequence ID" value="NZ_SACS01000035.1"/>
</dbReference>
<proteinExistence type="predicted"/>